<dbReference type="InterPro" id="IPR001969">
    <property type="entry name" value="Aspartic_peptidase_AS"/>
</dbReference>
<dbReference type="Pfam" id="PF03732">
    <property type="entry name" value="Retrotrans_gag"/>
    <property type="match status" value="1"/>
</dbReference>
<accession>A0A7R8URM1</accession>
<dbReference type="PROSITE" id="PS50158">
    <property type="entry name" value="ZF_CCHC"/>
    <property type="match status" value="1"/>
</dbReference>
<sequence>MCPLEDLLKFVQPFSGKSEDVFNFLNSCTQAMELVTEEQKPVLFRYIQTQIKGDAQLILMKKEFSGWEDLKSELKTVYQEPHSALQLHRELVSSKQGHDETVVSYTQRVQTLQRRILQLRSGRIKKEFQAGEINYLNEETLTVFVNGLRQTLSTYVITQRPKTVEEASRLAQEDEQRLNMFKTNTSRDFSNINRLPKVSHVKSSVKCYSCGKLGHIARNYKSSGHLNQNKSNSDKQNNNNNNNRNQIRTESAKSENVEFNKKNENTSSNFKVNAVNKVLEFRNEMMNSPYIFIKVNGEYIKALIDTGADVSLILKRKGV</sequence>
<keyword evidence="1" id="KW-0378">Hydrolase</keyword>
<evidence type="ECO:0000259" key="5">
    <source>
        <dbReference type="PROSITE" id="PS50175"/>
    </source>
</evidence>
<dbReference type="Proteomes" id="UP000594454">
    <property type="component" value="Chromosome 3"/>
</dbReference>
<gene>
    <name evidence="6" type="ORF">HERILL_LOCUS8208</name>
</gene>
<evidence type="ECO:0000256" key="1">
    <source>
        <dbReference type="ARBA" id="ARBA00022801"/>
    </source>
</evidence>
<feature type="domain" description="Peptidase A2" evidence="5">
    <location>
        <begin position="300"/>
        <end position="313"/>
    </location>
</feature>
<dbReference type="GO" id="GO:0006508">
    <property type="term" value="P:proteolysis"/>
    <property type="evidence" value="ECO:0007669"/>
    <property type="project" value="InterPro"/>
</dbReference>
<dbReference type="InterPro" id="IPR036875">
    <property type="entry name" value="Znf_CCHC_sf"/>
</dbReference>
<keyword evidence="2" id="KW-0863">Zinc-finger</keyword>
<dbReference type="GO" id="GO:0003676">
    <property type="term" value="F:nucleic acid binding"/>
    <property type="evidence" value="ECO:0007669"/>
    <property type="project" value="InterPro"/>
</dbReference>
<reference evidence="6 7" key="1">
    <citation type="submission" date="2020-11" db="EMBL/GenBank/DDBJ databases">
        <authorList>
            <person name="Wallbank WR R."/>
            <person name="Pardo Diaz C."/>
            <person name="Kozak K."/>
            <person name="Martin S."/>
            <person name="Jiggins C."/>
            <person name="Moest M."/>
            <person name="Warren A I."/>
            <person name="Generalovic N T."/>
            <person name="Byers J.R.P. K."/>
            <person name="Montejo-Kovacevich G."/>
            <person name="Yen C E."/>
        </authorList>
    </citation>
    <scope>NUCLEOTIDE SEQUENCE [LARGE SCALE GENOMIC DNA]</scope>
</reference>
<organism evidence="6 7">
    <name type="scientific">Hermetia illucens</name>
    <name type="common">Black soldier fly</name>
    <dbReference type="NCBI Taxonomy" id="343691"/>
    <lineage>
        <taxon>Eukaryota</taxon>
        <taxon>Metazoa</taxon>
        <taxon>Ecdysozoa</taxon>
        <taxon>Arthropoda</taxon>
        <taxon>Hexapoda</taxon>
        <taxon>Insecta</taxon>
        <taxon>Pterygota</taxon>
        <taxon>Neoptera</taxon>
        <taxon>Endopterygota</taxon>
        <taxon>Diptera</taxon>
        <taxon>Brachycera</taxon>
        <taxon>Stratiomyomorpha</taxon>
        <taxon>Stratiomyidae</taxon>
        <taxon>Hermetiinae</taxon>
        <taxon>Hermetia</taxon>
    </lineage>
</organism>
<feature type="domain" description="CCHC-type" evidence="4">
    <location>
        <begin position="206"/>
        <end position="219"/>
    </location>
</feature>
<dbReference type="InParanoid" id="A0A7R8URM1"/>
<dbReference type="InterPro" id="IPR005162">
    <property type="entry name" value="Retrotrans_gag_dom"/>
</dbReference>
<evidence type="ECO:0000313" key="7">
    <source>
        <dbReference type="Proteomes" id="UP000594454"/>
    </source>
</evidence>
<dbReference type="PROSITE" id="PS50175">
    <property type="entry name" value="ASP_PROT_RETROV"/>
    <property type="match status" value="1"/>
</dbReference>
<keyword evidence="7" id="KW-1185">Reference proteome</keyword>
<dbReference type="Pfam" id="PF00077">
    <property type="entry name" value="RVP"/>
    <property type="match status" value="1"/>
</dbReference>
<evidence type="ECO:0000313" key="6">
    <source>
        <dbReference type="EMBL" id="CAD7085360.1"/>
    </source>
</evidence>
<dbReference type="InterPro" id="IPR021109">
    <property type="entry name" value="Peptidase_aspartic_dom_sf"/>
</dbReference>
<name>A0A7R8URM1_HERIL</name>
<proteinExistence type="predicted"/>
<dbReference type="GO" id="GO:0008270">
    <property type="term" value="F:zinc ion binding"/>
    <property type="evidence" value="ECO:0007669"/>
    <property type="project" value="UniProtKB-KW"/>
</dbReference>
<feature type="compositionally biased region" description="Basic and acidic residues" evidence="3">
    <location>
        <begin position="250"/>
        <end position="263"/>
    </location>
</feature>
<evidence type="ECO:0000256" key="2">
    <source>
        <dbReference type="PROSITE-ProRule" id="PRU00047"/>
    </source>
</evidence>
<keyword evidence="2" id="KW-0479">Metal-binding</keyword>
<dbReference type="EMBL" id="LR899011">
    <property type="protein sequence ID" value="CAD7085360.1"/>
    <property type="molecule type" value="Genomic_DNA"/>
</dbReference>
<feature type="compositionally biased region" description="Low complexity" evidence="3">
    <location>
        <begin position="227"/>
        <end position="246"/>
    </location>
</feature>
<feature type="region of interest" description="Disordered" evidence="3">
    <location>
        <begin position="222"/>
        <end position="263"/>
    </location>
</feature>
<dbReference type="SUPFAM" id="SSF57756">
    <property type="entry name" value="Retrovirus zinc finger-like domains"/>
    <property type="match status" value="1"/>
</dbReference>
<dbReference type="InterPro" id="IPR018061">
    <property type="entry name" value="Retropepsins"/>
</dbReference>
<dbReference type="SUPFAM" id="SSF50630">
    <property type="entry name" value="Acid proteases"/>
    <property type="match status" value="1"/>
</dbReference>
<evidence type="ECO:0000259" key="4">
    <source>
        <dbReference type="PROSITE" id="PS50158"/>
    </source>
</evidence>
<protein>
    <recommendedName>
        <fullName evidence="8">CCHC-type domain-containing protein</fullName>
    </recommendedName>
</protein>
<dbReference type="Gene3D" id="2.40.70.10">
    <property type="entry name" value="Acid Proteases"/>
    <property type="match status" value="1"/>
</dbReference>
<keyword evidence="2" id="KW-0862">Zinc</keyword>
<dbReference type="GO" id="GO:0004190">
    <property type="term" value="F:aspartic-type endopeptidase activity"/>
    <property type="evidence" value="ECO:0007669"/>
    <property type="project" value="InterPro"/>
</dbReference>
<evidence type="ECO:0008006" key="8">
    <source>
        <dbReference type="Google" id="ProtNLM"/>
    </source>
</evidence>
<evidence type="ECO:0000256" key="3">
    <source>
        <dbReference type="SAM" id="MobiDB-lite"/>
    </source>
</evidence>
<dbReference type="InterPro" id="IPR001878">
    <property type="entry name" value="Znf_CCHC"/>
</dbReference>
<dbReference type="Pfam" id="PF00098">
    <property type="entry name" value="zf-CCHC"/>
    <property type="match status" value="1"/>
</dbReference>
<dbReference type="AlphaFoldDB" id="A0A7R8URM1"/>
<dbReference type="PROSITE" id="PS00141">
    <property type="entry name" value="ASP_PROTEASE"/>
    <property type="match status" value="1"/>
</dbReference>
<dbReference type="InterPro" id="IPR001995">
    <property type="entry name" value="Peptidase_A2_cat"/>
</dbReference>